<evidence type="ECO:0000256" key="3">
    <source>
        <dbReference type="ARBA" id="ARBA00023002"/>
    </source>
</evidence>
<dbReference type="PROSITE" id="PS00798">
    <property type="entry name" value="ALDOKETO_REDUCTASE_1"/>
    <property type="match status" value="1"/>
</dbReference>
<dbReference type="PRINTS" id="PR00069">
    <property type="entry name" value="ALDKETRDTASE"/>
</dbReference>
<feature type="transmembrane region" description="Helical" evidence="8">
    <location>
        <begin position="783"/>
        <end position="803"/>
    </location>
</feature>
<comment type="catalytic activity">
    <reaction evidence="6">
        <text>xylitol + NAD(+) = D-xylose + NADH + H(+)</text>
        <dbReference type="Rhea" id="RHEA:27441"/>
        <dbReference type="ChEBI" id="CHEBI:15378"/>
        <dbReference type="ChEBI" id="CHEBI:17151"/>
        <dbReference type="ChEBI" id="CHEBI:53455"/>
        <dbReference type="ChEBI" id="CHEBI:57540"/>
        <dbReference type="ChEBI" id="CHEBI:57945"/>
        <dbReference type="EC" id="1.1.1.307"/>
    </reaction>
</comment>
<evidence type="ECO:0000259" key="9">
    <source>
        <dbReference type="Pfam" id="PF00248"/>
    </source>
</evidence>
<dbReference type="STRING" id="1408163.A0A0F4Z269"/>
<feature type="region of interest" description="Disordered" evidence="7">
    <location>
        <begin position="917"/>
        <end position="948"/>
    </location>
</feature>
<dbReference type="AlphaFoldDB" id="A0A0F4Z269"/>
<keyword evidence="3" id="KW-0560">Oxidoreductase</keyword>
<dbReference type="InterPro" id="IPR036938">
    <property type="entry name" value="PAP2/HPO_sf"/>
</dbReference>
<dbReference type="InterPro" id="IPR020471">
    <property type="entry name" value="AKR"/>
</dbReference>
<dbReference type="PANTHER" id="PTHR11732">
    <property type="entry name" value="ALDO/KETO REDUCTASE"/>
    <property type="match status" value="1"/>
</dbReference>
<dbReference type="Pfam" id="PF01569">
    <property type="entry name" value="PAP2"/>
    <property type="match status" value="1"/>
</dbReference>
<organism evidence="11 12">
    <name type="scientific">Rasamsonia emersonii (strain ATCC 16479 / CBS 393.64 / IMI 116815)</name>
    <dbReference type="NCBI Taxonomy" id="1408163"/>
    <lineage>
        <taxon>Eukaryota</taxon>
        <taxon>Fungi</taxon>
        <taxon>Dikarya</taxon>
        <taxon>Ascomycota</taxon>
        <taxon>Pezizomycotina</taxon>
        <taxon>Eurotiomycetes</taxon>
        <taxon>Eurotiomycetidae</taxon>
        <taxon>Eurotiales</taxon>
        <taxon>Trichocomaceae</taxon>
        <taxon>Rasamsonia</taxon>
    </lineage>
</organism>
<dbReference type="CDD" id="cd19071">
    <property type="entry name" value="AKR_AKR1-5-like"/>
    <property type="match status" value="1"/>
</dbReference>
<evidence type="ECO:0000256" key="8">
    <source>
        <dbReference type="SAM" id="Phobius"/>
    </source>
</evidence>
<dbReference type="Proteomes" id="UP000053958">
    <property type="component" value="Unassembled WGS sequence"/>
</dbReference>
<feature type="transmembrane region" description="Helical" evidence="8">
    <location>
        <begin position="743"/>
        <end position="763"/>
    </location>
</feature>
<proteinExistence type="predicted"/>
<comment type="function">
    <text evidence="4">Catalyzes the initial reaction in the xylose utilization pathway by reducing D-xylose into xylitol. Xylose is a major component of hemicelluloses such as xylan. Most fungi utilize D-xylose via three enzymatic reactions, xylose reductase (XR), xylitol dehydrogenase (XDH), and xylulokinase, to form xylulose 5-phosphate, which enters pentose phosphate pathway.</text>
</comment>
<dbReference type="InterPro" id="IPR000326">
    <property type="entry name" value="PAP2/HPO"/>
</dbReference>
<evidence type="ECO:0000256" key="2">
    <source>
        <dbReference type="ARBA" id="ARBA00022857"/>
    </source>
</evidence>
<dbReference type="PROSITE" id="PS50890">
    <property type="entry name" value="PUA"/>
    <property type="match status" value="1"/>
</dbReference>
<reference evidence="11 12" key="1">
    <citation type="submission" date="2015-04" db="EMBL/GenBank/DDBJ databases">
        <authorList>
            <person name="Heijne W.H."/>
            <person name="Fedorova N.D."/>
            <person name="Nierman W.C."/>
            <person name="Vollebregt A.W."/>
            <person name="Zhao Z."/>
            <person name="Wu L."/>
            <person name="Kumar M."/>
            <person name="Stam H."/>
            <person name="van den Berg M.A."/>
            <person name="Pel H.J."/>
        </authorList>
    </citation>
    <scope>NUCLEOTIDE SEQUENCE [LARGE SCALE GENOMIC DNA]</scope>
    <source>
        <strain evidence="11 12">CBS 393.64</strain>
    </source>
</reference>
<dbReference type="FunFam" id="1.20.144.10:FF:000042">
    <property type="entry name" value="PAP2 domain protein"/>
    <property type="match status" value="1"/>
</dbReference>
<feature type="compositionally biased region" description="Basic and acidic residues" evidence="7">
    <location>
        <begin position="917"/>
        <end position="929"/>
    </location>
</feature>
<comment type="caution">
    <text evidence="11">The sequence shown here is derived from an EMBL/GenBank/DDBJ whole genome shotgun (WGS) entry which is preliminary data.</text>
</comment>
<gene>
    <name evidence="11" type="ORF">T310_2009</name>
</gene>
<dbReference type="Gene3D" id="3.40.50.720">
    <property type="entry name" value="NAD(P)-binding Rossmann-like Domain"/>
    <property type="match status" value="1"/>
</dbReference>
<dbReference type="CDD" id="cd05233">
    <property type="entry name" value="SDR_c"/>
    <property type="match status" value="1"/>
</dbReference>
<dbReference type="InterPro" id="IPR018170">
    <property type="entry name" value="Aldo/ket_reductase_CS"/>
</dbReference>
<dbReference type="PROSITE" id="PS00061">
    <property type="entry name" value="ADH_SHORT"/>
    <property type="match status" value="1"/>
</dbReference>
<evidence type="ECO:0000256" key="6">
    <source>
        <dbReference type="ARBA" id="ARBA00049485"/>
    </source>
</evidence>
<dbReference type="InterPro" id="IPR036812">
    <property type="entry name" value="NAD(P)_OxRdtase_dom_sf"/>
</dbReference>
<dbReference type="GO" id="GO:0016491">
    <property type="term" value="F:oxidoreductase activity"/>
    <property type="evidence" value="ECO:0007669"/>
    <property type="project" value="UniProtKB-KW"/>
</dbReference>
<dbReference type="PROSITE" id="PS00062">
    <property type="entry name" value="ALDOKETO_REDUCTASE_2"/>
    <property type="match status" value="1"/>
</dbReference>
<dbReference type="Gene3D" id="3.20.20.100">
    <property type="entry name" value="NADP-dependent oxidoreductase domain"/>
    <property type="match status" value="1"/>
</dbReference>
<evidence type="ECO:0000259" key="10">
    <source>
        <dbReference type="Pfam" id="PF01569"/>
    </source>
</evidence>
<keyword evidence="8" id="KW-0472">Membrane</keyword>
<protein>
    <recommendedName>
        <fullName evidence="1">D-xylose reductase [NAD(P)H]</fullName>
        <ecNumber evidence="1">1.1.1.307</ecNumber>
    </recommendedName>
</protein>
<feature type="domain" description="Phosphatidic acid phosphatase type 2/haloperoxidase" evidence="10">
    <location>
        <begin position="790"/>
        <end position="1007"/>
    </location>
</feature>
<keyword evidence="8" id="KW-1133">Transmembrane helix</keyword>
<dbReference type="InterPro" id="IPR023210">
    <property type="entry name" value="NADP_OxRdtase_dom"/>
</dbReference>
<evidence type="ECO:0000256" key="1">
    <source>
        <dbReference type="ARBA" id="ARBA00012845"/>
    </source>
</evidence>
<dbReference type="InterPro" id="IPR020904">
    <property type="entry name" value="Sc_DH/Rdtase_CS"/>
</dbReference>
<dbReference type="InterPro" id="IPR036291">
    <property type="entry name" value="NAD(P)-bd_dom_sf"/>
</dbReference>
<comment type="catalytic activity">
    <reaction evidence="5">
        <text>xylitol + NADP(+) = D-xylose + NADPH + H(+)</text>
        <dbReference type="Rhea" id="RHEA:27445"/>
        <dbReference type="ChEBI" id="CHEBI:15378"/>
        <dbReference type="ChEBI" id="CHEBI:17151"/>
        <dbReference type="ChEBI" id="CHEBI:53455"/>
        <dbReference type="ChEBI" id="CHEBI:57783"/>
        <dbReference type="ChEBI" id="CHEBI:58349"/>
        <dbReference type="EC" id="1.1.1.307"/>
    </reaction>
</comment>
<evidence type="ECO:0000256" key="5">
    <source>
        <dbReference type="ARBA" id="ARBA00047534"/>
    </source>
</evidence>
<dbReference type="CDD" id="cd03390">
    <property type="entry name" value="PAP2_containing_1_like"/>
    <property type="match status" value="1"/>
</dbReference>
<feature type="domain" description="NADP-dependent oxidoreductase" evidence="9">
    <location>
        <begin position="328"/>
        <end position="559"/>
    </location>
</feature>
<dbReference type="RefSeq" id="XP_013330580.1">
    <property type="nucleotide sequence ID" value="XM_013475126.1"/>
</dbReference>
<feature type="transmembrane region" description="Helical" evidence="8">
    <location>
        <begin position="958"/>
        <end position="980"/>
    </location>
</feature>
<name>A0A0F4Z269_RASE3</name>
<dbReference type="SUPFAM" id="SSF51430">
    <property type="entry name" value="NAD(P)-linked oxidoreductase"/>
    <property type="match status" value="1"/>
</dbReference>
<keyword evidence="2" id="KW-0521">NADP</keyword>
<dbReference type="EMBL" id="LASV01000080">
    <property type="protein sequence ID" value="KKA23968.1"/>
    <property type="molecule type" value="Genomic_DNA"/>
</dbReference>
<evidence type="ECO:0000256" key="7">
    <source>
        <dbReference type="SAM" id="MobiDB-lite"/>
    </source>
</evidence>
<dbReference type="OrthoDB" id="416253at2759"/>
<dbReference type="EC" id="1.1.1.307" evidence="1"/>
<dbReference type="Pfam" id="PF00106">
    <property type="entry name" value="adh_short"/>
    <property type="match status" value="1"/>
</dbReference>
<keyword evidence="12" id="KW-1185">Reference proteome</keyword>
<dbReference type="SUPFAM" id="SSF51735">
    <property type="entry name" value="NAD(P)-binding Rossmann-fold domains"/>
    <property type="match status" value="1"/>
</dbReference>
<dbReference type="FunFam" id="3.40.50.720:FF:000084">
    <property type="entry name" value="Short-chain dehydrogenase reductase"/>
    <property type="match status" value="1"/>
</dbReference>
<dbReference type="Pfam" id="PF00248">
    <property type="entry name" value="Aldo_ket_red"/>
    <property type="match status" value="1"/>
</dbReference>
<dbReference type="SUPFAM" id="SSF48317">
    <property type="entry name" value="Acid phosphatase/Vanadium-dependent haloperoxidase"/>
    <property type="match status" value="1"/>
</dbReference>
<keyword evidence="8" id="KW-0812">Transmembrane</keyword>
<accession>A0A0F4Z269</accession>
<sequence>MADFNIRGKRIIVTGGSRGIGAAATRFLASQGARVVIFDIRDDLGKAVAEDASARFSTQVSYLPVDVSKRKETVDGVDAAVKILGGLDGLISAAGILRPCPAENISEADLDQILDVNLKGTIYMNQAVFPYLRDNNNNAGGTIVNIGSDAGLDPVVNQAHYAASKGGVHSYTRTVAYEWAKYKIRVNAVVPAMRTDMVNDLLQVVPEEKRKEALEELEKWLATKIPLGGRLGDPDLDLAPVLAFLVSDSSRFVTGQLVPVNGGMGGFPIAEPHGSSSQCVNLTSIELSQWIQLKLGQGRYKIMIHDPFPIMANLTRIKLNTGVEIQALGFGTWQDEHAQEEAVLEAIKAGYRHIDTARVYGTEKAVGKALVRAIKELGVPRHELFVTTKLWNNKHHPDDVEQGLQDSLNDLQLDYIDLFLMHYPIAWKRGDAFFPVENGRPALIDIDYVDTYKAMEKLLETGKAKAIGVSNFSKAEMERLLQNTTVVPATHQFELHPWLQQKSFVEWHRSKGIHVTQYSPFGNQNAFYRGPQHIGKLIDDPVLNEIGKKYGKNGAQVALESKATWLRIANTSSDAQVWMSFSNHSAIMVAHETGQQVACSDSRKLELEEQMTAARFLIACGRLSLAHGSPAVLDSSRPGSSRLSQDWRRPPLNKTRRLRENELFCGPARRRSSHLEAAGAVVHYRLDPHHVRIPSNSFFPVSGVAAIGAGFSKVQGNQNPFSLTDLSISYPYDLHETVSTSTLVLVSLVAPAALVVILTFFFVPSPTALRGAPWALIWRRKIWEWNAGWMGLGVALAGVFVATEGLKDLMGKPRPDFLARCDPDVSKIATYAVSGLGKQVAGAPTLVTWEICRNQGYDVKVDGFASFPSGHSSFSFAGMTYLTLWLCAKFSISFPYLGPRPYASSLPAAAIASGADHEDTNFENSKRVPEQPTSSSPPSSSSSPSAISLRSQGAAPPVYLQIIAFVPLCVAAFIASSRWFNHRHHGFDILFGCALGILFGWVGFRLYHVPIQRSDGWAWAARSRGHAFIRGISFTDLVSAEGWASNTPASRVQVHGDDGLRQDV</sequence>
<evidence type="ECO:0000313" key="12">
    <source>
        <dbReference type="Proteomes" id="UP000053958"/>
    </source>
</evidence>
<evidence type="ECO:0000313" key="11">
    <source>
        <dbReference type="EMBL" id="KKA23968.1"/>
    </source>
</evidence>
<feature type="transmembrane region" description="Helical" evidence="8">
    <location>
        <begin position="986"/>
        <end position="1004"/>
    </location>
</feature>
<evidence type="ECO:0000256" key="4">
    <source>
        <dbReference type="ARBA" id="ARBA00025065"/>
    </source>
</evidence>
<feature type="compositionally biased region" description="Low complexity" evidence="7">
    <location>
        <begin position="934"/>
        <end position="945"/>
    </location>
</feature>
<dbReference type="GeneID" id="25314360"/>
<dbReference type="Gene3D" id="1.20.144.10">
    <property type="entry name" value="Phosphatidic acid phosphatase type 2/haloperoxidase"/>
    <property type="match status" value="1"/>
</dbReference>
<dbReference type="InterPro" id="IPR002347">
    <property type="entry name" value="SDR_fam"/>
</dbReference>